<evidence type="ECO:0000313" key="2">
    <source>
        <dbReference type="EMBL" id="PWZ02451.1"/>
    </source>
</evidence>
<sequence>MSKSNTSSKTSGESPKRRTDLLEPEYSPHDPVVRLGEDLLHGPRLEDHIVVVLGVGPGLGLAIAQVFAAQGYTTAILSRSKDRLDTWAEGLHTTALEYRKSRGLVPADHNPGGSGGERLSAAFACDVMDNDAIVRAVQQIRAHWPNKLIGTACYNASVRKRGPFLEQRRDQLRDGVQGSIFAGFTFAQEIIRAIDAHGNGGSLLVTGATSSTRGREGFAGFAASKSGLRAMCQSIAREFGPRNVHVGHIIVDGLIESDTALEYLGLPKGSRFPNGAVSSPNTTPTSPFRSHTHTGIVIVTTPF</sequence>
<dbReference type="PANTHER" id="PTHR43431">
    <property type="entry name" value="OXIDOREDUCTASE, SHORT CHAIN DEHYDROGENASE/REDUCTASE FAMILY (AFU_ORTHOLOGUE AFUA_5G14000)"/>
    <property type="match status" value="1"/>
</dbReference>
<dbReference type="Gene3D" id="3.40.50.720">
    <property type="entry name" value="NAD(P)-binding Rossmann-like Domain"/>
    <property type="match status" value="1"/>
</dbReference>
<dbReference type="InterPro" id="IPR036291">
    <property type="entry name" value="NAD(P)-bd_dom_sf"/>
</dbReference>
<feature type="region of interest" description="Disordered" evidence="1">
    <location>
        <begin position="1"/>
        <end position="28"/>
    </location>
</feature>
<dbReference type="EMBL" id="KZ819188">
    <property type="protein sequence ID" value="PWZ02451.1"/>
    <property type="molecule type" value="Genomic_DNA"/>
</dbReference>
<accession>A0A317XYT3</accession>
<dbReference type="PANTHER" id="PTHR43431:SF7">
    <property type="entry name" value="OXIDOREDUCTASE, SHORT CHAIN DEHYDROGENASE_REDUCTASE FAMILY (AFU_ORTHOLOGUE AFUA_5G14000)"/>
    <property type="match status" value="1"/>
</dbReference>
<dbReference type="Pfam" id="PF13561">
    <property type="entry name" value="adh_short_C2"/>
    <property type="match status" value="1"/>
</dbReference>
<dbReference type="PRINTS" id="PR00081">
    <property type="entry name" value="GDHRDH"/>
</dbReference>
<gene>
    <name evidence="2" type="ORF">BCV70DRAFT_196693</name>
</gene>
<organism evidence="2 3">
    <name type="scientific">Testicularia cyperi</name>
    <dbReference type="NCBI Taxonomy" id="1882483"/>
    <lineage>
        <taxon>Eukaryota</taxon>
        <taxon>Fungi</taxon>
        <taxon>Dikarya</taxon>
        <taxon>Basidiomycota</taxon>
        <taxon>Ustilaginomycotina</taxon>
        <taxon>Ustilaginomycetes</taxon>
        <taxon>Ustilaginales</taxon>
        <taxon>Anthracoideaceae</taxon>
        <taxon>Testicularia</taxon>
    </lineage>
</organism>
<keyword evidence="3" id="KW-1185">Reference proteome</keyword>
<dbReference type="InterPro" id="IPR002347">
    <property type="entry name" value="SDR_fam"/>
</dbReference>
<reference evidence="2 3" key="1">
    <citation type="journal article" date="2018" name="Mol. Biol. Evol.">
        <title>Broad Genomic Sampling Reveals a Smut Pathogenic Ancestry of the Fungal Clade Ustilaginomycotina.</title>
        <authorList>
            <person name="Kijpornyongpan T."/>
            <person name="Mondo S.J."/>
            <person name="Barry K."/>
            <person name="Sandor L."/>
            <person name="Lee J."/>
            <person name="Lipzen A."/>
            <person name="Pangilinan J."/>
            <person name="LaButti K."/>
            <person name="Hainaut M."/>
            <person name="Henrissat B."/>
            <person name="Grigoriev I.V."/>
            <person name="Spatafora J.W."/>
            <person name="Aime M.C."/>
        </authorList>
    </citation>
    <scope>NUCLEOTIDE SEQUENCE [LARGE SCALE GENOMIC DNA]</scope>
    <source>
        <strain evidence="2 3">MCA 3645</strain>
    </source>
</reference>
<dbReference type="SUPFAM" id="SSF51735">
    <property type="entry name" value="NAD(P)-binding Rossmann-fold domains"/>
    <property type="match status" value="1"/>
</dbReference>
<feature type="compositionally biased region" description="Polar residues" evidence="1">
    <location>
        <begin position="1"/>
        <end position="13"/>
    </location>
</feature>
<protein>
    <submittedName>
        <fullName evidence="2">NAD(P)-binding protein</fullName>
    </submittedName>
</protein>
<dbReference type="AlphaFoldDB" id="A0A317XYT3"/>
<dbReference type="Proteomes" id="UP000246740">
    <property type="component" value="Unassembled WGS sequence"/>
</dbReference>
<proteinExistence type="predicted"/>
<evidence type="ECO:0000256" key="1">
    <source>
        <dbReference type="SAM" id="MobiDB-lite"/>
    </source>
</evidence>
<dbReference type="OrthoDB" id="5399006at2759"/>
<evidence type="ECO:0000313" key="3">
    <source>
        <dbReference type="Proteomes" id="UP000246740"/>
    </source>
</evidence>
<name>A0A317XYT3_9BASI</name>
<dbReference type="InParanoid" id="A0A317XYT3"/>
<feature type="compositionally biased region" description="Basic and acidic residues" evidence="1">
    <location>
        <begin position="14"/>
        <end position="28"/>
    </location>
</feature>
<dbReference type="STRING" id="1882483.A0A317XYT3"/>